<gene>
    <name evidence="13" type="primary">hprK</name>
    <name evidence="16" type="ORF">C7384_10594</name>
</gene>
<evidence type="ECO:0000256" key="6">
    <source>
        <dbReference type="ARBA" id="ARBA00022741"/>
    </source>
</evidence>
<keyword evidence="5 13" id="KW-0808">Transferase</keyword>
<evidence type="ECO:0000256" key="11">
    <source>
        <dbReference type="ARBA" id="ARBA00033012"/>
    </source>
</evidence>
<name>A0A2U1D950_9LACO</name>
<dbReference type="InterPro" id="IPR003755">
    <property type="entry name" value="HPr(Ser)_kin/Pase"/>
</dbReference>
<dbReference type="EC" id="2.7.11.-" evidence="13"/>
<keyword evidence="8 13" id="KW-0067">ATP-binding</keyword>
<proteinExistence type="inferred from homology"/>
<evidence type="ECO:0000256" key="9">
    <source>
        <dbReference type="ARBA" id="ARBA00023268"/>
    </source>
</evidence>
<dbReference type="Pfam" id="PF07475">
    <property type="entry name" value="Hpr_kinase_C"/>
    <property type="match status" value="1"/>
</dbReference>
<feature type="active site" evidence="13">
    <location>
        <position position="140"/>
    </location>
</feature>
<dbReference type="Proteomes" id="UP000245433">
    <property type="component" value="Unassembled WGS sequence"/>
</dbReference>
<dbReference type="PANTHER" id="PTHR30305:SF1">
    <property type="entry name" value="HPR KINASE_PHOSPHORYLASE"/>
    <property type="match status" value="1"/>
</dbReference>
<dbReference type="GO" id="GO:0004674">
    <property type="term" value="F:protein serine/threonine kinase activity"/>
    <property type="evidence" value="ECO:0007669"/>
    <property type="project" value="UniProtKB-KW"/>
</dbReference>
<feature type="region of interest" description="Important for the catalytic mechanism of both phosphorylation and dephosphorylation" evidence="13">
    <location>
        <begin position="204"/>
        <end position="213"/>
    </location>
</feature>
<dbReference type="NCBIfam" id="TIGR00679">
    <property type="entry name" value="hpr-ser"/>
    <property type="match status" value="1"/>
</dbReference>
<sequence length="323" mass="35783">MAQNSVTVRELVNNTRLKIVAGKEYLDRPITTSDISRPGLEMTGYFNYYAPERVQLLGITETSFSTRMQHDELLMVYRKMANAKTPVFVVSTNLPISDELKQAASEAHIPILTTSLTSSRILSNMTYYLGDQLAPRESVHGVLIDVHGMGVLITGDAGIGKTEAALELIQQGKARLVADDRVDIHQEDEERLIGEPSEVLRNMMEVRGVGIIDVQQVYGAVSVRSHASIMINIHLSNGRIGEENFDRLGNENDSLEILGVKLKRMVVPVTPGRNTASVIDAAAVKFRTTNMGFDALETLEKRMTAEISKNEKIDAKEKQENND</sequence>
<dbReference type="InterPro" id="IPR028979">
    <property type="entry name" value="Ser_kin/Pase_Hpr-like_N_sf"/>
</dbReference>
<comment type="subunit">
    <text evidence="13">Homohexamer.</text>
</comment>
<comment type="miscellaneous">
    <text evidence="13">Both phosphorylation and phosphorolysis are carried out by the same active site and suggest a common mechanism for both reactions.</text>
</comment>
<dbReference type="RefSeq" id="WP_089938677.1">
    <property type="nucleotide sequence ID" value="NZ_CAKOEX010000004.1"/>
</dbReference>
<dbReference type="PANTHER" id="PTHR30305">
    <property type="entry name" value="PROTEIN YJDM-RELATED"/>
    <property type="match status" value="1"/>
</dbReference>
<evidence type="ECO:0000259" key="14">
    <source>
        <dbReference type="Pfam" id="PF02603"/>
    </source>
</evidence>
<dbReference type="InterPro" id="IPR027417">
    <property type="entry name" value="P-loop_NTPase"/>
</dbReference>
<keyword evidence="4 13" id="KW-0723">Serine/threonine-protein kinase</keyword>
<evidence type="ECO:0000313" key="16">
    <source>
        <dbReference type="EMBL" id="PVY84216.1"/>
    </source>
</evidence>
<evidence type="ECO:0000256" key="3">
    <source>
        <dbReference type="ARBA" id="ARBA00018922"/>
    </source>
</evidence>
<feature type="binding site" evidence="13">
    <location>
        <position position="205"/>
    </location>
    <ligand>
        <name>Mg(2+)</name>
        <dbReference type="ChEBI" id="CHEBI:18420"/>
    </ligand>
</feature>
<comment type="catalytic activity">
    <reaction evidence="12 13">
        <text>[HPr protein]-O-phospho-L-serine + phosphate + H(+) = [HPr protein]-L-serine + diphosphate</text>
        <dbReference type="Rhea" id="RHEA:46604"/>
        <dbReference type="Rhea" id="RHEA-COMP:11602"/>
        <dbReference type="Rhea" id="RHEA-COMP:11603"/>
        <dbReference type="ChEBI" id="CHEBI:15378"/>
        <dbReference type="ChEBI" id="CHEBI:29999"/>
        <dbReference type="ChEBI" id="CHEBI:33019"/>
        <dbReference type="ChEBI" id="CHEBI:43474"/>
        <dbReference type="ChEBI" id="CHEBI:83421"/>
    </reaction>
</comment>
<feature type="domain" description="HPr kinase/phosphorylase C-terminal" evidence="15">
    <location>
        <begin position="132"/>
        <end position="303"/>
    </location>
</feature>
<dbReference type="SUPFAM" id="SSF75138">
    <property type="entry name" value="HprK N-terminal domain-like"/>
    <property type="match status" value="1"/>
</dbReference>
<feature type="active site" description="Proton acceptor; for phosphorylation activity. Proton donor; for dephosphorylation activity" evidence="13">
    <location>
        <position position="180"/>
    </location>
</feature>
<comment type="domain">
    <text evidence="13">The Walker A ATP-binding motif also binds Pi and PPi.</text>
</comment>
<evidence type="ECO:0000256" key="1">
    <source>
        <dbReference type="ARBA" id="ARBA00001120"/>
    </source>
</evidence>
<keyword evidence="7 13" id="KW-0418">Kinase</keyword>
<dbReference type="InterPro" id="IPR011126">
    <property type="entry name" value="Hpr_kin/Pase_Hpr_N"/>
</dbReference>
<keyword evidence="10 13" id="KW-0119">Carbohydrate metabolism</keyword>
<dbReference type="Gene3D" id="3.40.50.300">
    <property type="entry name" value="P-loop containing nucleotide triphosphate hydrolases"/>
    <property type="match status" value="1"/>
</dbReference>
<comment type="caution">
    <text evidence="13">Lacks conserved residue(s) required for the propagation of feature annotation.</text>
</comment>
<keyword evidence="6 13" id="KW-0547">Nucleotide-binding</keyword>
<dbReference type="GO" id="GO:0000287">
    <property type="term" value="F:magnesium ion binding"/>
    <property type="evidence" value="ECO:0007669"/>
    <property type="project" value="UniProtKB-UniRule"/>
</dbReference>
<evidence type="ECO:0000256" key="2">
    <source>
        <dbReference type="ARBA" id="ARBA00006883"/>
    </source>
</evidence>
<comment type="cofactor">
    <cofactor evidence="13">
        <name>Mg(2+)</name>
        <dbReference type="ChEBI" id="CHEBI:18420"/>
    </cofactor>
</comment>
<comment type="function">
    <text evidence="13">Catalyzes the ATP- as well as the pyrophosphate-dependent phosphorylation of a specific serine residue in HPr, a phosphocarrier protein of the phosphoenolpyruvate-dependent sugar phosphotransferase system (PTS). HprK/P also catalyzes the pyrophosphate-producing, inorganic phosphate-dependent dephosphorylation (phosphorolysis) of seryl-phosphorylated HPr (P-Ser-HPr). The two antagonistic activities of HprK/P are regulated by several intracellular metabolites, which change their concentration in response to the absence or presence of rapidly metabolisable carbon sources (glucose, fructose, etc.) in the growth medium. Therefore, by controlling the phosphorylation state of HPr, HPrK/P is a sensor enzyme that plays a major role in the regulation of carbon metabolism and sugar transport: it mediates carbon catabolite repression (CCR), and regulates PTS-catalyzed carbohydrate uptake and inducer exclusion.</text>
</comment>
<evidence type="ECO:0000256" key="10">
    <source>
        <dbReference type="ARBA" id="ARBA00023277"/>
    </source>
</evidence>
<keyword evidence="13" id="KW-0479">Metal-binding</keyword>
<feature type="active site" evidence="13">
    <location>
        <position position="247"/>
    </location>
</feature>
<dbReference type="InterPro" id="IPR011104">
    <property type="entry name" value="Hpr_kin/Pase_C"/>
</dbReference>
<keyword evidence="9 13" id="KW-0511">Multifunctional enzyme</keyword>
<feature type="active site" evidence="13">
    <location>
        <position position="161"/>
    </location>
</feature>
<comment type="catalytic activity">
    <reaction evidence="1 13">
        <text>[HPr protein]-L-serine + ATP = [HPr protein]-O-phospho-L-serine + ADP + H(+)</text>
        <dbReference type="Rhea" id="RHEA:46600"/>
        <dbReference type="Rhea" id="RHEA-COMP:11602"/>
        <dbReference type="Rhea" id="RHEA-COMP:11603"/>
        <dbReference type="ChEBI" id="CHEBI:15378"/>
        <dbReference type="ChEBI" id="CHEBI:29999"/>
        <dbReference type="ChEBI" id="CHEBI:30616"/>
        <dbReference type="ChEBI" id="CHEBI:83421"/>
        <dbReference type="ChEBI" id="CHEBI:456216"/>
    </reaction>
</comment>
<dbReference type="GO" id="GO:0006109">
    <property type="term" value="P:regulation of carbohydrate metabolic process"/>
    <property type="evidence" value="ECO:0007669"/>
    <property type="project" value="UniProtKB-UniRule"/>
</dbReference>
<evidence type="ECO:0000313" key="17">
    <source>
        <dbReference type="Proteomes" id="UP000245433"/>
    </source>
</evidence>
<evidence type="ECO:0000256" key="5">
    <source>
        <dbReference type="ARBA" id="ARBA00022679"/>
    </source>
</evidence>
<comment type="caution">
    <text evidence="16">The sequence shown here is derived from an EMBL/GenBank/DDBJ whole genome shotgun (WGS) entry which is preliminary data.</text>
</comment>
<evidence type="ECO:0000256" key="12">
    <source>
        <dbReference type="ARBA" id="ARBA00047657"/>
    </source>
</evidence>
<evidence type="ECO:0000256" key="8">
    <source>
        <dbReference type="ARBA" id="ARBA00022840"/>
    </source>
</evidence>
<dbReference type="GO" id="GO:0005524">
    <property type="term" value="F:ATP binding"/>
    <property type="evidence" value="ECO:0007669"/>
    <property type="project" value="UniProtKB-UniRule"/>
</dbReference>
<dbReference type="OrthoDB" id="9778803at2"/>
<keyword evidence="13" id="KW-0460">Magnesium</keyword>
<dbReference type="CDD" id="cd01918">
    <property type="entry name" value="HprK_C"/>
    <property type="match status" value="1"/>
</dbReference>
<organism evidence="16 17">
    <name type="scientific">Convivina intestini</name>
    <dbReference type="NCBI Taxonomy" id="1505726"/>
    <lineage>
        <taxon>Bacteria</taxon>
        <taxon>Bacillati</taxon>
        <taxon>Bacillota</taxon>
        <taxon>Bacilli</taxon>
        <taxon>Lactobacillales</taxon>
        <taxon>Lactobacillaceae</taxon>
        <taxon>Convivina</taxon>
    </lineage>
</organism>
<dbReference type="HAMAP" id="MF_01249">
    <property type="entry name" value="HPr_kinase"/>
    <property type="match status" value="1"/>
</dbReference>
<reference evidence="16 17" key="1">
    <citation type="submission" date="2018-04" db="EMBL/GenBank/DDBJ databases">
        <title>Genomic Encyclopedia of Type Strains, Phase IV (KMG-IV): sequencing the most valuable type-strain genomes for metagenomic binning, comparative biology and taxonomic classification.</title>
        <authorList>
            <person name="Goeker M."/>
        </authorList>
    </citation>
    <scope>NUCLEOTIDE SEQUENCE [LARGE SCALE GENOMIC DNA]</scope>
    <source>
        <strain evidence="16 17">DSM 28795</strain>
    </source>
</reference>
<feature type="region of interest" description="Important for the catalytic mechanism of dephosphorylation" evidence="13">
    <location>
        <begin position="268"/>
        <end position="273"/>
    </location>
</feature>
<dbReference type="Pfam" id="PF02603">
    <property type="entry name" value="Hpr_kinase_N"/>
    <property type="match status" value="1"/>
</dbReference>
<feature type="domain" description="HPr(Ser) kinase/phosphorylase N-terminal" evidence="14">
    <location>
        <begin position="6"/>
        <end position="129"/>
    </location>
</feature>
<dbReference type="EC" id="2.7.4.-" evidence="13"/>
<dbReference type="GO" id="GO:0000155">
    <property type="term" value="F:phosphorelay sensor kinase activity"/>
    <property type="evidence" value="ECO:0007669"/>
    <property type="project" value="InterPro"/>
</dbReference>
<dbReference type="GO" id="GO:0004712">
    <property type="term" value="F:protein serine/threonine/tyrosine kinase activity"/>
    <property type="evidence" value="ECO:0007669"/>
    <property type="project" value="UniProtKB-UniRule"/>
</dbReference>
<evidence type="ECO:0000256" key="4">
    <source>
        <dbReference type="ARBA" id="ARBA00022527"/>
    </source>
</evidence>
<dbReference type="SUPFAM" id="SSF53795">
    <property type="entry name" value="PEP carboxykinase-like"/>
    <property type="match status" value="1"/>
</dbReference>
<accession>A0A2U1D950</accession>
<evidence type="ECO:0000259" key="15">
    <source>
        <dbReference type="Pfam" id="PF07475"/>
    </source>
</evidence>
<dbReference type="Gene3D" id="3.40.1390.20">
    <property type="entry name" value="HprK N-terminal domain-like"/>
    <property type="match status" value="1"/>
</dbReference>
<keyword evidence="17" id="KW-1185">Reference proteome</keyword>
<dbReference type="AlphaFoldDB" id="A0A2U1D950"/>
<protein>
    <recommendedName>
        <fullName evidence="3 13">HPr kinase/phosphorylase</fullName>
        <shortName evidence="13">HPrK/P</shortName>
        <ecNumber evidence="13">2.7.11.-</ecNumber>
        <ecNumber evidence="13">2.7.4.-</ecNumber>
    </recommendedName>
    <alternativeName>
        <fullName evidence="11 13">HPr(Ser) kinase/phosphorylase</fullName>
    </alternativeName>
</protein>
<comment type="similarity">
    <text evidence="2 13">Belongs to the HPrK/P family.</text>
</comment>
<evidence type="ECO:0000256" key="7">
    <source>
        <dbReference type="ARBA" id="ARBA00022777"/>
    </source>
</evidence>
<evidence type="ECO:0000256" key="13">
    <source>
        <dbReference type="HAMAP-Rule" id="MF_01249"/>
    </source>
</evidence>
<dbReference type="EMBL" id="QEKT01000005">
    <property type="protein sequence ID" value="PVY84216.1"/>
    <property type="molecule type" value="Genomic_DNA"/>
</dbReference>